<gene>
    <name evidence="7" type="ORF">CP373A1_09655</name>
</gene>
<dbReference type="Gene3D" id="2.60.120.10">
    <property type="entry name" value="Jelly Rolls"/>
    <property type="match status" value="1"/>
</dbReference>
<keyword evidence="8" id="KW-1185">Reference proteome</keyword>
<keyword evidence="4" id="KW-0804">Transcription</keyword>
<dbReference type="Gene3D" id="2.60.40.1500">
    <property type="entry name" value="Glycosyl hydrolase domain, family 39"/>
    <property type="match status" value="1"/>
</dbReference>
<dbReference type="AlphaFoldDB" id="A0A174QMU4"/>
<dbReference type="eggNOG" id="COG3664">
    <property type="taxonomic scope" value="Bacteria"/>
</dbReference>
<dbReference type="InterPro" id="IPR049166">
    <property type="entry name" value="GH39_cat"/>
</dbReference>
<evidence type="ECO:0000256" key="2">
    <source>
        <dbReference type="ARBA" id="ARBA00023015"/>
    </source>
</evidence>
<evidence type="ECO:0000313" key="8">
    <source>
        <dbReference type="Proteomes" id="UP000092714"/>
    </source>
</evidence>
<dbReference type="PROSITE" id="PS00041">
    <property type="entry name" value="HTH_ARAC_FAMILY_1"/>
    <property type="match status" value="1"/>
</dbReference>
<dbReference type="SUPFAM" id="SSF51011">
    <property type="entry name" value="Glycosyl hydrolase domain"/>
    <property type="match status" value="1"/>
</dbReference>
<comment type="caution">
    <text evidence="7">The sequence shown here is derived from an EMBL/GenBank/DDBJ whole genome shotgun (WGS) entry which is preliminary data.</text>
</comment>
<dbReference type="OrthoDB" id="9776971at2"/>
<keyword evidence="5" id="KW-0326">Glycosidase</keyword>
<dbReference type="Proteomes" id="UP000092714">
    <property type="component" value="Unassembled WGS sequence"/>
</dbReference>
<dbReference type="SUPFAM" id="SSF46689">
    <property type="entry name" value="Homeodomain-like"/>
    <property type="match status" value="1"/>
</dbReference>
<dbReference type="PANTHER" id="PTHR43280:SF34">
    <property type="entry name" value="ARAC-FAMILY TRANSCRIPTIONAL REGULATOR"/>
    <property type="match status" value="1"/>
</dbReference>
<dbReference type="InterPro" id="IPR003313">
    <property type="entry name" value="AraC-bd"/>
</dbReference>
<evidence type="ECO:0000313" key="7">
    <source>
        <dbReference type="EMBL" id="OBY10762.1"/>
    </source>
</evidence>
<name>A0A174QMU4_9CLOT</name>
<keyword evidence="3" id="KW-0238">DNA-binding</keyword>
<evidence type="ECO:0000259" key="6">
    <source>
        <dbReference type="PROSITE" id="PS01124"/>
    </source>
</evidence>
<dbReference type="RefSeq" id="WP_027096849.1">
    <property type="nucleotide sequence ID" value="NZ_CABHIH010000002.1"/>
</dbReference>
<evidence type="ECO:0000256" key="4">
    <source>
        <dbReference type="ARBA" id="ARBA00023163"/>
    </source>
</evidence>
<dbReference type="Pfam" id="PF12833">
    <property type="entry name" value="HTH_18"/>
    <property type="match status" value="1"/>
</dbReference>
<dbReference type="GO" id="GO:0003700">
    <property type="term" value="F:DNA-binding transcription factor activity"/>
    <property type="evidence" value="ECO:0007669"/>
    <property type="project" value="InterPro"/>
</dbReference>
<dbReference type="Pfam" id="PF02311">
    <property type="entry name" value="AraC_binding"/>
    <property type="match status" value="1"/>
</dbReference>
<dbReference type="eggNOG" id="COG2207">
    <property type="taxonomic scope" value="Bacteria"/>
</dbReference>
<dbReference type="SMART" id="SM00342">
    <property type="entry name" value="HTH_ARAC"/>
    <property type="match status" value="1"/>
</dbReference>
<dbReference type="GeneID" id="42774687"/>
<organism evidence="7 8">
    <name type="scientific">Clostridium paraputrificum</name>
    <dbReference type="NCBI Taxonomy" id="29363"/>
    <lineage>
        <taxon>Bacteria</taxon>
        <taxon>Bacillati</taxon>
        <taxon>Bacillota</taxon>
        <taxon>Clostridia</taxon>
        <taxon>Eubacteriales</taxon>
        <taxon>Clostridiaceae</taxon>
        <taxon>Clostridium</taxon>
    </lineage>
</organism>
<sequence>MRKEYVTYNSDLPIQITYATIKEYPLHWHNAIEIVYVLKGKINISIDTDNFELYENELEIINVDESHRLYSNEDNKILLFHIDQSFFEKYYKDIKNIYFYTNTSDLGAQEGEEYIIFRTLLAKLLCESVQKVENYDEEIESILIDLLFHLINNFHYLIYDQEELKDNKEQLERYHRISKYIFNNYNNNITLQAIAKKEFLSPHYLSHEIKNVTGYSFTDLINLTRVEESVKLLLDTDMSIYEISEEVGFSHTRYFNKHFKSYYNCTPLQFRRKNKFDEATLEKMKDITLLPLEDSIDILSTYLENYERFNYENKLWTIDVDINNNIEKYSDKFREIISLGDIFDLMIEDNKDILESLQNEIHFEYGRIEYFFHNNMGIFKSSDFINWNRVKTVLEFMASIELKPLIVIDNYDFEIEDYIHTIESFHSYFSEIEYYYLSDVKFQLNSTLSLEIKEELRKYFNNSKFSLLEEEFVPFKELNPIYDTAYMLPYIIHSSIFTHKDLSFLRAFDVIEKEIYLNNEVFIGASGIINDMDIRKPSYYAYYLLSKLSGNVVAKDDGYIVTKDRDTYSILLYTYNENIDDLFKNSSKLKSAERKISLNLFNVPSDSRITFYEINQKVGSSYDYWVSMGKPERLNKEEMEILSKASFPKIEFKYAKKSPVLNIITKLKGYGATLILIKPTKK</sequence>
<dbReference type="InterPro" id="IPR018062">
    <property type="entry name" value="HTH_AraC-typ_CS"/>
</dbReference>
<keyword evidence="1" id="KW-0378">Hydrolase</keyword>
<accession>A0A174QMU4</accession>
<dbReference type="PROSITE" id="PS01124">
    <property type="entry name" value="HTH_ARAC_FAMILY_2"/>
    <property type="match status" value="1"/>
</dbReference>
<proteinExistence type="predicted"/>
<dbReference type="InterPro" id="IPR009057">
    <property type="entry name" value="Homeodomain-like_sf"/>
</dbReference>
<evidence type="ECO:0000256" key="1">
    <source>
        <dbReference type="ARBA" id="ARBA00022801"/>
    </source>
</evidence>
<dbReference type="Pfam" id="PF01229">
    <property type="entry name" value="Glyco_hydro_39"/>
    <property type="match status" value="1"/>
</dbReference>
<dbReference type="GO" id="GO:0016798">
    <property type="term" value="F:hydrolase activity, acting on glycosyl bonds"/>
    <property type="evidence" value="ECO:0007669"/>
    <property type="project" value="UniProtKB-KW"/>
</dbReference>
<evidence type="ECO:0000256" key="5">
    <source>
        <dbReference type="ARBA" id="ARBA00023295"/>
    </source>
</evidence>
<protein>
    <submittedName>
        <fullName evidence="7">AraC family transcriptional regulator</fullName>
    </submittedName>
</protein>
<dbReference type="InterPro" id="IPR018060">
    <property type="entry name" value="HTH_AraC"/>
</dbReference>
<keyword evidence="2" id="KW-0805">Transcription regulation</keyword>
<evidence type="ECO:0000256" key="3">
    <source>
        <dbReference type="ARBA" id="ARBA00023125"/>
    </source>
</evidence>
<dbReference type="GO" id="GO:0043565">
    <property type="term" value="F:sequence-specific DNA binding"/>
    <property type="evidence" value="ECO:0007669"/>
    <property type="project" value="InterPro"/>
</dbReference>
<dbReference type="SUPFAM" id="SSF51182">
    <property type="entry name" value="RmlC-like cupins"/>
    <property type="match status" value="1"/>
</dbReference>
<dbReference type="InterPro" id="IPR011051">
    <property type="entry name" value="RmlC_Cupin_sf"/>
</dbReference>
<dbReference type="Gene3D" id="1.10.10.60">
    <property type="entry name" value="Homeodomain-like"/>
    <property type="match status" value="2"/>
</dbReference>
<dbReference type="Gene3D" id="3.20.20.80">
    <property type="entry name" value="Glycosidases"/>
    <property type="match status" value="1"/>
</dbReference>
<dbReference type="PANTHER" id="PTHR43280">
    <property type="entry name" value="ARAC-FAMILY TRANSCRIPTIONAL REGULATOR"/>
    <property type="match status" value="1"/>
</dbReference>
<feature type="domain" description="HTH araC/xylS-type" evidence="6">
    <location>
        <begin position="175"/>
        <end position="273"/>
    </location>
</feature>
<reference evidence="7 8" key="1">
    <citation type="submission" date="2016-06" db="EMBL/GenBank/DDBJ databases">
        <authorList>
            <person name="Kjaerup R.B."/>
            <person name="Dalgaard T.S."/>
            <person name="Juul-Madsen H.R."/>
        </authorList>
    </citation>
    <scope>NUCLEOTIDE SEQUENCE [LARGE SCALE GENOMIC DNA]</scope>
    <source>
        <strain evidence="7 8">373-A1</strain>
    </source>
</reference>
<dbReference type="eggNOG" id="COG1917">
    <property type="taxonomic scope" value="Bacteria"/>
</dbReference>
<dbReference type="InterPro" id="IPR014710">
    <property type="entry name" value="RmlC-like_jellyroll"/>
</dbReference>
<dbReference type="EMBL" id="MAPZ01000019">
    <property type="protein sequence ID" value="OBY10762.1"/>
    <property type="molecule type" value="Genomic_DNA"/>
</dbReference>